<feature type="compositionally biased region" description="Basic and acidic residues" evidence="2">
    <location>
        <begin position="45"/>
        <end position="76"/>
    </location>
</feature>
<dbReference type="Gene3D" id="1.20.5.350">
    <property type="match status" value="1"/>
</dbReference>
<dbReference type="OMA" id="MLQVAKH"/>
<dbReference type="InterPro" id="IPR050875">
    <property type="entry name" value="Troponin_I"/>
</dbReference>
<evidence type="ECO:0000256" key="2">
    <source>
        <dbReference type="SAM" id="MobiDB-lite"/>
    </source>
</evidence>
<evidence type="ECO:0000313" key="3">
    <source>
        <dbReference type="EnsemblMetazoa" id="tetur08g07230.1"/>
    </source>
</evidence>
<evidence type="ECO:0000313" key="4">
    <source>
        <dbReference type="Proteomes" id="UP000015104"/>
    </source>
</evidence>
<dbReference type="SUPFAM" id="SSF90250">
    <property type="entry name" value="Troponin coil-coiled subunits"/>
    <property type="match status" value="1"/>
</dbReference>
<dbReference type="EMBL" id="CAEY01001959">
    <property type="status" value="NOT_ANNOTATED_CDS"/>
    <property type="molecule type" value="Genomic_DNA"/>
</dbReference>
<protein>
    <recommendedName>
        <fullName evidence="5">Troponin I</fullName>
    </recommendedName>
</protein>
<accession>T1KCD4</accession>
<feature type="region of interest" description="Disordered" evidence="2">
    <location>
        <begin position="45"/>
        <end position="78"/>
    </location>
</feature>
<keyword evidence="4" id="KW-1185">Reference proteome</keyword>
<dbReference type="PANTHER" id="PTHR13738">
    <property type="entry name" value="TROPONIN I"/>
    <property type="match status" value="1"/>
</dbReference>
<dbReference type="Pfam" id="PF00992">
    <property type="entry name" value="Troponin"/>
    <property type="match status" value="1"/>
</dbReference>
<dbReference type="GO" id="GO:0005861">
    <property type="term" value="C:troponin complex"/>
    <property type="evidence" value="ECO:0007669"/>
    <property type="project" value="InterPro"/>
</dbReference>
<dbReference type="AlphaFoldDB" id="T1KCD4"/>
<dbReference type="OrthoDB" id="371899at2759"/>
<dbReference type="PANTHER" id="PTHR13738:SF1">
    <property type="entry name" value="TROPONIN I"/>
    <property type="match status" value="1"/>
</dbReference>
<organism evidence="3 4">
    <name type="scientific">Tetranychus urticae</name>
    <name type="common">Two-spotted spider mite</name>
    <dbReference type="NCBI Taxonomy" id="32264"/>
    <lineage>
        <taxon>Eukaryota</taxon>
        <taxon>Metazoa</taxon>
        <taxon>Ecdysozoa</taxon>
        <taxon>Arthropoda</taxon>
        <taxon>Chelicerata</taxon>
        <taxon>Arachnida</taxon>
        <taxon>Acari</taxon>
        <taxon>Acariformes</taxon>
        <taxon>Trombidiformes</taxon>
        <taxon>Prostigmata</taxon>
        <taxon>Eleutherengona</taxon>
        <taxon>Raphignathae</taxon>
        <taxon>Tetranychoidea</taxon>
        <taxon>Tetranychidae</taxon>
        <taxon>Tetranychus</taxon>
    </lineage>
</organism>
<evidence type="ECO:0000256" key="1">
    <source>
        <dbReference type="ARBA" id="ARBA00009930"/>
    </source>
</evidence>
<gene>
    <name evidence="3" type="primary">107362519</name>
</gene>
<dbReference type="GO" id="GO:0006936">
    <property type="term" value="P:muscle contraction"/>
    <property type="evidence" value="ECO:0007669"/>
    <property type="project" value="TreeGrafter"/>
</dbReference>
<sequence>MDDKEKRKAEVRARLEQAAAATKKKKGFMTPARKKKLRNLLRKKAAEELKREQERKAEQRRKIIRERTGEPKRLEDANEAQLQSAIKEYYERICRLESEKYDLEYDVSKKDFEVRELMAKVNDVRGRFIKPPLKKVSKTAQQMEKIRMFTAKVSQMDYRSGLKQIKKYDLDKDREEKEKPEWAAGQKEKSVASDKTEG</sequence>
<proteinExistence type="inferred from homology"/>
<feature type="region of interest" description="Disordered" evidence="2">
    <location>
        <begin position="169"/>
        <end position="198"/>
    </location>
</feature>
<dbReference type="Proteomes" id="UP000015104">
    <property type="component" value="Unassembled WGS sequence"/>
</dbReference>
<dbReference type="STRING" id="32264.T1KCD4"/>
<dbReference type="InterPro" id="IPR038077">
    <property type="entry name" value="Troponin_sf"/>
</dbReference>
<comment type="similarity">
    <text evidence="1">Belongs to the troponin I family.</text>
</comment>
<name>T1KCD4_TETUR</name>
<evidence type="ECO:0008006" key="5">
    <source>
        <dbReference type="Google" id="ProtNLM"/>
    </source>
</evidence>
<reference evidence="3" key="2">
    <citation type="submission" date="2015-06" db="UniProtKB">
        <authorList>
            <consortium name="EnsemblMetazoa"/>
        </authorList>
    </citation>
    <scope>IDENTIFICATION</scope>
</reference>
<dbReference type="InterPro" id="IPR001978">
    <property type="entry name" value="Troponin"/>
</dbReference>
<reference evidence="4" key="1">
    <citation type="submission" date="2011-08" db="EMBL/GenBank/DDBJ databases">
        <authorList>
            <person name="Rombauts S."/>
        </authorList>
    </citation>
    <scope>NUCLEOTIDE SEQUENCE</scope>
    <source>
        <strain evidence="4">London</strain>
    </source>
</reference>
<dbReference type="HOGENOM" id="CLU_053937_2_0_1"/>
<dbReference type="KEGG" id="tut:107362519"/>
<dbReference type="eggNOG" id="KOG3977">
    <property type="taxonomic scope" value="Eukaryota"/>
</dbReference>
<dbReference type="EnsemblMetazoa" id="tetur08g07230.1">
    <property type="protein sequence ID" value="tetur08g07230.1"/>
    <property type="gene ID" value="tetur08g07230"/>
</dbReference>